<reference evidence="1" key="1">
    <citation type="submission" date="2020-05" db="EMBL/GenBank/DDBJ databases">
        <authorList>
            <person name="Chiriac C."/>
            <person name="Salcher M."/>
            <person name="Ghai R."/>
            <person name="Kavagutti S V."/>
        </authorList>
    </citation>
    <scope>NUCLEOTIDE SEQUENCE</scope>
</reference>
<sequence length="161" mass="18383">MATVTFGSFPRSGNFFLVDVLRKHASSVGVHWVGHNAHLLTKHSDSFTVIRNPLHCVPSWVVYKGDTRTDRAERVLQWYCAYHTKCYDYGIRTFAFDDLISNPVGLISQVCDVQSYQTDYRYFCNETVDRSLFPTIVDEMREAPSFDDAVNLFEALCVPVG</sequence>
<name>A0A6J5S636_9CAUD</name>
<evidence type="ECO:0000313" key="1">
    <source>
        <dbReference type="EMBL" id="CAB4203988.1"/>
    </source>
</evidence>
<accession>A0A6J5S636</accession>
<gene>
    <name evidence="1" type="ORF">UFOVP1387_32</name>
</gene>
<dbReference type="EMBL" id="LR797337">
    <property type="protein sequence ID" value="CAB4203988.1"/>
    <property type="molecule type" value="Genomic_DNA"/>
</dbReference>
<dbReference type="InterPro" id="IPR027417">
    <property type="entry name" value="P-loop_NTPase"/>
</dbReference>
<dbReference type="SUPFAM" id="SSF52540">
    <property type="entry name" value="P-loop containing nucleoside triphosphate hydrolases"/>
    <property type="match status" value="1"/>
</dbReference>
<proteinExistence type="predicted"/>
<organism evidence="1">
    <name type="scientific">uncultured Caudovirales phage</name>
    <dbReference type="NCBI Taxonomy" id="2100421"/>
    <lineage>
        <taxon>Viruses</taxon>
        <taxon>Duplodnaviria</taxon>
        <taxon>Heunggongvirae</taxon>
        <taxon>Uroviricota</taxon>
        <taxon>Caudoviricetes</taxon>
        <taxon>Peduoviridae</taxon>
        <taxon>Maltschvirus</taxon>
        <taxon>Maltschvirus maltsch</taxon>
    </lineage>
</organism>
<protein>
    <submittedName>
        <fullName evidence="1">Uncharacterized protein</fullName>
    </submittedName>
</protein>